<keyword evidence="3" id="KW-1134">Transmembrane beta strand</keyword>
<dbReference type="Gene3D" id="2.40.160.60">
    <property type="entry name" value="Outer membrane protein transport protein (OMPP1/FadL/TodX)"/>
    <property type="match status" value="1"/>
</dbReference>
<dbReference type="InterPro" id="IPR005017">
    <property type="entry name" value="OMPP1/FadL/TodX"/>
</dbReference>
<evidence type="ECO:0000256" key="7">
    <source>
        <dbReference type="ARBA" id="ARBA00023237"/>
    </source>
</evidence>
<keyword evidence="5 8" id="KW-0732">Signal</keyword>
<dbReference type="PANTHER" id="PTHR35093">
    <property type="entry name" value="OUTER MEMBRANE PROTEIN NMB0088-RELATED"/>
    <property type="match status" value="1"/>
</dbReference>
<protein>
    <submittedName>
        <fullName evidence="9">Outer membrane protein transport protein</fullName>
    </submittedName>
</protein>
<sequence length="426" mass="45531">MQKKRMVRAIAAVFGLGLSGVAGASGFQLLEQNASGLGNAYAGSAAVGENASTVFFNPAAMTKLKGVNVSAGVALIQPSYKFSDEGSSNAPAAKGTNGGDAGGIAALPNMYASWQVSDKVFAGLGVGSPFGLKTEYDNDWVGRFQSTTFDIKTYNVNPSMAVQATENVSLGFGVNYQRMEALYKRQAGVAYPPGSNAALNAMVQGTTVTLDATSEAWGWNAGALFKLGSSMDLGVSYRSKVFHRLEGTLTSTNQAVSPDTHARADLTLPDTYILSIVQRLDENWEVLGDVSRTNWSSVDKVAIDRANGSTAQTLDARFRDTWRFALGGTYKINASWKWKYGIAYDQTPVRSAEERLLSLPDNNRYWISTGAQWKLDKSSTVDVGAAYLYIPKSSVSADQRSSGRGNVVGSYDGSIVILGMQYSVSF</sequence>
<gene>
    <name evidence="9" type="ORF">HJ583_011225</name>
</gene>
<evidence type="ECO:0000256" key="6">
    <source>
        <dbReference type="ARBA" id="ARBA00023136"/>
    </source>
</evidence>
<evidence type="ECO:0000256" key="4">
    <source>
        <dbReference type="ARBA" id="ARBA00022692"/>
    </source>
</evidence>
<dbReference type="Proteomes" id="UP000778523">
    <property type="component" value="Unassembled WGS sequence"/>
</dbReference>
<dbReference type="Pfam" id="PF03349">
    <property type="entry name" value="Toluene_X"/>
    <property type="match status" value="1"/>
</dbReference>
<proteinExistence type="inferred from homology"/>
<evidence type="ECO:0000256" key="8">
    <source>
        <dbReference type="SAM" id="SignalP"/>
    </source>
</evidence>
<keyword evidence="10" id="KW-1185">Reference proteome</keyword>
<comment type="caution">
    <text evidence="9">The sequence shown here is derived from an EMBL/GenBank/DDBJ whole genome shotgun (WGS) entry which is preliminary data.</text>
</comment>
<evidence type="ECO:0000256" key="3">
    <source>
        <dbReference type="ARBA" id="ARBA00022452"/>
    </source>
</evidence>
<comment type="similarity">
    <text evidence="2">Belongs to the OmpP1/FadL family.</text>
</comment>
<dbReference type="RefSeq" id="WP_170021963.1">
    <property type="nucleotide sequence ID" value="NZ_JABCSC020000002.1"/>
</dbReference>
<organism evidence="9 10">
    <name type="scientific">Uliginosibacterium aquaticum</name>
    <dbReference type="NCBI Taxonomy" id="2731212"/>
    <lineage>
        <taxon>Bacteria</taxon>
        <taxon>Pseudomonadati</taxon>
        <taxon>Pseudomonadota</taxon>
        <taxon>Betaproteobacteria</taxon>
        <taxon>Rhodocyclales</taxon>
        <taxon>Zoogloeaceae</taxon>
        <taxon>Uliginosibacterium</taxon>
    </lineage>
</organism>
<feature type="chain" id="PRO_5047072606" evidence="8">
    <location>
        <begin position="25"/>
        <end position="426"/>
    </location>
</feature>
<evidence type="ECO:0000313" key="9">
    <source>
        <dbReference type="EMBL" id="NSL55598.1"/>
    </source>
</evidence>
<evidence type="ECO:0000256" key="2">
    <source>
        <dbReference type="ARBA" id="ARBA00008163"/>
    </source>
</evidence>
<accession>A0ABX2IMS7</accession>
<dbReference type="PANTHER" id="PTHR35093:SF3">
    <property type="entry name" value="LONG-CHAIN FATTY ACID TRANSPORT PROTEIN"/>
    <property type="match status" value="1"/>
</dbReference>
<name>A0ABX2IMS7_9RHOO</name>
<evidence type="ECO:0000256" key="1">
    <source>
        <dbReference type="ARBA" id="ARBA00004571"/>
    </source>
</evidence>
<comment type="subcellular location">
    <subcellularLocation>
        <location evidence="1">Cell outer membrane</location>
        <topology evidence="1">Multi-pass membrane protein</topology>
    </subcellularLocation>
</comment>
<feature type="signal peptide" evidence="8">
    <location>
        <begin position="1"/>
        <end position="24"/>
    </location>
</feature>
<dbReference type="SUPFAM" id="SSF56935">
    <property type="entry name" value="Porins"/>
    <property type="match status" value="1"/>
</dbReference>
<keyword evidence="6" id="KW-0472">Membrane</keyword>
<keyword evidence="4" id="KW-0812">Transmembrane</keyword>
<evidence type="ECO:0000313" key="10">
    <source>
        <dbReference type="Proteomes" id="UP000778523"/>
    </source>
</evidence>
<reference evidence="9 10" key="1">
    <citation type="submission" date="2020-06" db="EMBL/GenBank/DDBJ databases">
        <title>Draft genome of Uliginosibacterium sp. IMCC34675.</title>
        <authorList>
            <person name="Song J."/>
        </authorList>
    </citation>
    <scope>NUCLEOTIDE SEQUENCE [LARGE SCALE GENOMIC DNA]</scope>
    <source>
        <strain evidence="9 10">IMCC34675</strain>
    </source>
</reference>
<dbReference type="EMBL" id="JABCSC020000002">
    <property type="protein sequence ID" value="NSL55598.1"/>
    <property type="molecule type" value="Genomic_DNA"/>
</dbReference>
<evidence type="ECO:0000256" key="5">
    <source>
        <dbReference type="ARBA" id="ARBA00022729"/>
    </source>
</evidence>
<keyword evidence="7" id="KW-0998">Cell outer membrane</keyword>